<dbReference type="Gene3D" id="2.160.20.10">
    <property type="entry name" value="Single-stranded right-handed beta-helix, Pectin lyase-like"/>
    <property type="match status" value="1"/>
</dbReference>
<evidence type="ECO:0000313" key="6">
    <source>
        <dbReference type="EMBL" id="MDC7684670.1"/>
    </source>
</evidence>
<protein>
    <submittedName>
        <fullName evidence="6">Pectinesterase family protein</fullName>
    </submittedName>
</protein>
<evidence type="ECO:0000256" key="4">
    <source>
        <dbReference type="SAM" id="SignalP"/>
    </source>
</evidence>
<evidence type="ECO:0000256" key="3">
    <source>
        <dbReference type="ARBA" id="ARBA00023085"/>
    </source>
</evidence>
<evidence type="ECO:0000259" key="5">
    <source>
        <dbReference type="Pfam" id="PF01095"/>
    </source>
</evidence>
<comment type="similarity">
    <text evidence="1">Belongs to the pectinesterase family.</text>
</comment>
<keyword evidence="7" id="KW-1185">Reference proteome</keyword>
<dbReference type="Pfam" id="PF01095">
    <property type="entry name" value="Pectinesterase"/>
    <property type="match status" value="1"/>
</dbReference>
<evidence type="ECO:0000256" key="2">
    <source>
        <dbReference type="ARBA" id="ARBA00022801"/>
    </source>
</evidence>
<dbReference type="PANTHER" id="PTHR31321:SF57">
    <property type="entry name" value="PECTINESTERASE 53-RELATED"/>
    <property type="match status" value="1"/>
</dbReference>
<feature type="chain" id="PRO_5045289013" evidence="4">
    <location>
        <begin position="28"/>
        <end position="369"/>
    </location>
</feature>
<comment type="caution">
    <text evidence="6">The sequence shown here is derived from an EMBL/GenBank/DDBJ whole genome shotgun (WGS) entry which is preliminary data.</text>
</comment>
<dbReference type="Proteomes" id="UP001214854">
    <property type="component" value="Unassembled WGS sequence"/>
</dbReference>
<feature type="signal peptide" evidence="4">
    <location>
        <begin position="1"/>
        <end position="27"/>
    </location>
</feature>
<dbReference type="InterPro" id="IPR011050">
    <property type="entry name" value="Pectin_lyase_fold/virulence"/>
</dbReference>
<accession>A0ABT5HX67</accession>
<evidence type="ECO:0000256" key="1">
    <source>
        <dbReference type="ARBA" id="ARBA00008891"/>
    </source>
</evidence>
<keyword evidence="4" id="KW-0732">Signal</keyword>
<evidence type="ECO:0000313" key="7">
    <source>
        <dbReference type="Proteomes" id="UP001214854"/>
    </source>
</evidence>
<dbReference type="InterPro" id="IPR012334">
    <property type="entry name" value="Pectin_lyas_fold"/>
</dbReference>
<dbReference type="EMBL" id="JAQQKX010000014">
    <property type="protein sequence ID" value="MDC7684670.1"/>
    <property type="molecule type" value="Genomic_DNA"/>
</dbReference>
<dbReference type="RefSeq" id="WP_272749141.1">
    <property type="nucleotide sequence ID" value="NZ_JAQQKX010000014.1"/>
</dbReference>
<dbReference type="InterPro" id="IPR000070">
    <property type="entry name" value="Pectinesterase_cat"/>
</dbReference>
<reference evidence="6 7" key="1">
    <citation type="submission" date="2023-01" db="EMBL/GenBank/DDBJ databases">
        <title>Novel species of the genus Asticcacaulis isolated from rivers.</title>
        <authorList>
            <person name="Lu H."/>
        </authorList>
    </citation>
    <scope>NUCLEOTIDE SEQUENCE [LARGE SCALE GENOMIC DNA]</scope>
    <source>
        <strain evidence="6 7">BYS171W</strain>
    </source>
</reference>
<sequence>MSRLTRRSVASMLAVLPLAELPLSVQAKARTPDAIVSPTGEPGSYATLQAAVDAAPSSTTSPYRIEIRAGTFAGQTTIRRANIEIFGAGIAKTVLTNDAYAGKIAPDGKPYGTFRTATLNVLAPGFRMENLTIENGFDAPAEMRRPGGLRADEGGSQQAIALSLGRGSDRAVVRNCHILSHQDTLYCAEGRALFERCLIAGSYDFIFGGAIALFERCDIRSRPRLDPVEGYIAAPSTMIDQAAGLTFFRCRLTADAGVPDASVFLGRPWRASTTLNGKRVGDPRSVGMAAYLECHMGRHISPLGWTRMWYTGPDGNPKTWFEPEDARFREYRNTGPGARGTRRGQTLTPIEALALSRPRLFGDWMPSHV</sequence>
<keyword evidence="2" id="KW-0378">Hydrolase</keyword>
<feature type="domain" description="Pectinesterase catalytic" evidence="5">
    <location>
        <begin position="34"/>
        <end position="343"/>
    </location>
</feature>
<proteinExistence type="inferred from homology"/>
<name>A0ABT5HX67_9CAUL</name>
<keyword evidence="3" id="KW-0063">Aspartyl esterase</keyword>
<organism evidence="6 7">
    <name type="scientific">Asticcacaulis aquaticus</name>
    <dbReference type="NCBI Taxonomy" id="2984212"/>
    <lineage>
        <taxon>Bacteria</taxon>
        <taxon>Pseudomonadati</taxon>
        <taxon>Pseudomonadota</taxon>
        <taxon>Alphaproteobacteria</taxon>
        <taxon>Caulobacterales</taxon>
        <taxon>Caulobacteraceae</taxon>
        <taxon>Asticcacaulis</taxon>
    </lineage>
</organism>
<gene>
    <name evidence="6" type="ORF">PQU92_15395</name>
</gene>
<dbReference type="PANTHER" id="PTHR31321">
    <property type="entry name" value="ACYL-COA THIOESTER HYDROLASE YBHC-RELATED"/>
    <property type="match status" value="1"/>
</dbReference>
<dbReference type="SUPFAM" id="SSF51126">
    <property type="entry name" value="Pectin lyase-like"/>
    <property type="match status" value="1"/>
</dbReference>